<name>A0A317JSR7_9BACT</name>
<proteinExistence type="predicted"/>
<protein>
    <submittedName>
        <fullName evidence="1">Uncharacterized protein</fullName>
    </submittedName>
</protein>
<dbReference type="Proteomes" id="UP000246104">
    <property type="component" value="Unassembled WGS sequence"/>
</dbReference>
<dbReference type="AlphaFoldDB" id="A0A317JSR7"/>
<comment type="caution">
    <text evidence="1">The sequence shown here is derived from an EMBL/GenBank/DDBJ whole genome shotgun (WGS) entry which is preliminary data.</text>
</comment>
<evidence type="ECO:0000313" key="2">
    <source>
        <dbReference type="Proteomes" id="UP000246104"/>
    </source>
</evidence>
<organism evidence="1 2">
    <name type="scientific">Candidatus Cerribacteria bacterium 'Amazon FNV 2010 28 9'</name>
    <dbReference type="NCBI Taxonomy" id="2081795"/>
    <lineage>
        <taxon>Bacteria</taxon>
        <taxon>Candidatus Cerribacteria</taxon>
    </lineage>
</organism>
<sequence>MERSRAQEVLDELKNSPDSFFAHLDAETQEGLYHAVWSAFNTFVDHQQDELIAQARVLGIHDDTQKLNTTGLEYP</sequence>
<evidence type="ECO:0000313" key="1">
    <source>
        <dbReference type="EMBL" id="PWU24158.1"/>
    </source>
</evidence>
<dbReference type="EMBL" id="PSRQ01000009">
    <property type="protein sequence ID" value="PWU24158.1"/>
    <property type="molecule type" value="Genomic_DNA"/>
</dbReference>
<gene>
    <name evidence="1" type="ORF">C5B42_00470</name>
</gene>
<accession>A0A317JSR7</accession>
<reference evidence="1 2" key="1">
    <citation type="submission" date="2018-02" db="EMBL/GenBank/DDBJ databases">
        <title>Genomic Reconstructions from Amazon Rainforest and Pasture Soil Reveal Novel Insights into the Physiology of Candidate Phyla in Tropical Sites.</title>
        <authorList>
            <person name="Kroeger M.E."/>
            <person name="Delmont T."/>
            <person name="Eren A.M."/>
            <person name="Guo J."/>
            <person name="Meyer K.M."/>
            <person name="Khan K."/>
            <person name="Rodrigues J.L.M."/>
            <person name="Bohannan B.J.M."/>
            <person name="Tringe S."/>
            <person name="Borges C.D."/>
            <person name="Tiedje J."/>
            <person name="Tsai S.M."/>
            <person name="Nusslein K."/>
        </authorList>
    </citation>
    <scope>NUCLEOTIDE SEQUENCE [LARGE SCALE GENOMIC DNA]</scope>
    <source>
        <strain evidence="1">Amazon FNV 2010 28 9</strain>
    </source>
</reference>